<proteinExistence type="predicted"/>
<dbReference type="Proteomes" id="UP000517759">
    <property type="component" value="Unassembled WGS sequence"/>
</dbReference>
<name>A0A7W6F858_9HYPH</name>
<reference evidence="1" key="1">
    <citation type="journal article" date="2014" name="Int. J. Syst. Evol. Microbiol.">
        <title>Complete genome of a new Firmicutes species belonging to the dominant human colonic microbiota ('Ruminococcus bicirculans') reveals two chromosomes and a selective capacity to utilize plant glucans.</title>
        <authorList>
            <consortium name="NISC Comparative Sequencing Program"/>
            <person name="Wegmann U."/>
            <person name="Louis P."/>
            <person name="Goesmann A."/>
            <person name="Henrissat B."/>
            <person name="Duncan S.H."/>
            <person name="Flint H.J."/>
        </authorList>
    </citation>
    <scope>NUCLEOTIDE SEQUENCE</scope>
    <source>
        <strain evidence="1">NBRC 107710</strain>
    </source>
</reference>
<keyword evidence="4" id="KW-1185">Reference proteome</keyword>
<organism evidence="2 3">
    <name type="scientific">Methylobacterium brachythecii</name>
    <dbReference type="NCBI Taxonomy" id="1176177"/>
    <lineage>
        <taxon>Bacteria</taxon>
        <taxon>Pseudomonadati</taxon>
        <taxon>Pseudomonadota</taxon>
        <taxon>Alphaproteobacteria</taxon>
        <taxon>Hyphomicrobiales</taxon>
        <taxon>Methylobacteriaceae</taxon>
        <taxon>Methylobacterium</taxon>
    </lineage>
</organism>
<reference evidence="4" key="2">
    <citation type="journal article" date="2019" name="Int. J. Syst. Evol. Microbiol.">
        <title>The Global Catalogue of Microorganisms (GCM) 10K type strain sequencing project: providing services to taxonomists for standard genome sequencing and annotation.</title>
        <authorList>
            <consortium name="The Broad Institute Genomics Platform"/>
            <consortium name="The Broad Institute Genome Sequencing Center for Infectious Disease"/>
            <person name="Wu L."/>
            <person name="Ma J."/>
        </authorList>
    </citation>
    <scope>NUCLEOTIDE SEQUENCE [LARGE SCALE GENOMIC DNA]</scope>
    <source>
        <strain evidence="4">NBRC 107710</strain>
    </source>
</reference>
<dbReference type="RefSeq" id="WP_246413212.1">
    <property type="nucleotide sequence ID" value="NZ_JACIDN010000006.1"/>
</dbReference>
<gene>
    <name evidence="1" type="ORF">GCM10007884_08590</name>
    <name evidence="2" type="ORF">GGR33_003646</name>
</gene>
<dbReference type="EMBL" id="JACIDN010000006">
    <property type="protein sequence ID" value="MBB3904132.1"/>
    <property type="molecule type" value="Genomic_DNA"/>
</dbReference>
<dbReference type="Proteomes" id="UP001156881">
    <property type="component" value="Unassembled WGS sequence"/>
</dbReference>
<dbReference type="EMBL" id="BSPG01000002">
    <property type="protein sequence ID" value="GLS42874.1"/>
    <property type="molecule type" value="Genomic_DNA"/>
</dbReference>
<evidence type="ECO:0000313" key="1">
    <source>
        <dbReference type="EMBL" id="GLS42874.1"/>
    </source>
</evidence>
<sequence length="289" mass="32805">MGKLEIGLHQAKLLCGMPFADRLDFIAEGLPLILGSAQGLWAASRKLQDCPREANILEGHAEEEAAKILILLDIVRCPRKSIGSRVGPMVRWFYDHLARLIYANAVSWKPVDVDQLRDYVDSHRQAHFVEGEYGEFILPNWEIYSRESRLYVDVEAQEDGVRGWSVPRGLATQGMFGSAPALRTAEALSALGIFAPAGLLAVAEIWGQLEFVDRQCFDDCRRLTRTLLERLDREKLFTDIAEEKHAHLLFDAWQMPMYNLEFGLVPVSLEELQAERDSRYYAEIAGHDF</sequence>
<accession>A0A7W6F858</accession>
<reference evidence="1" key="4">
    <citation type="submission" date="2023-01" db="EMBL/GenBank/DDBJ databases">
        <title>Draft genome sequence of Methylobacterium brachythecii strain NBRC 107710.</title>
        <authorList>
            <person name="Sun Q."/>
            <person name="Mori K."/>
        </authorList>
    </citation>
    <scope>NUCLEOTIDE SEQUENCE</scope>
    <source>
        <strain evidence="1">NBRC 107710</strain>
    </source>
</reference>
<comment type="caution">
    <text evidence="2">The sequence shown here is derived from an EMBL/GenBank/DDBJ whole genome shotgun (WGS) entry which is preliminary data.</text>
</comment>
<protein>
    <submittedName>
        <fullName evidence="2">Uncharacterized protein</fullName>
    </submittedName>
</protein>
<evidence type="ECO:0000313" key="4">
    <source>
        <dbReference type="Proteomes" id="UP001156881"/>
    </source>
</evidence>
<dbReference type="AlphaFoldDB" id="A0A7W6F858"/>
<evidence type="ECO:0000313" key="3">
    <source>
        <dbReference type="Proteomes" id="UP000517759"/>
    </source>
</evidence>
<reference evidence="2 3" key="3">
    <citation type="submission" date="2020-08" db="EMBL/GenBank/DDBJ databases">
        <title>Genomic Encyclopedia of Type Strains, Phase IV (KMG-IV): sequencing the most valuable type-strain genomes for metagenomic binning, comparative biology and taxonomic classification.</title>
        <authorList>
            <person name="Goeker M."/>
        </authorList>
    </citation>
    <scope>NUCLEOTIDE SEQUENCE [LARGE SCALE GENOMIC DNA]</scope>
    <source>
        <strain evidence="2 3">DSM 24105</strain>
    </source>
</reference>
<evidence type="ECO:0000313" key="2">
    <source>
        <dbReference type="EMBL" id="MBB3904132.1"/>
    </source>
</evidence>